<keyword evidence="4 7" id="KW-0548">Nucleotidyltransferase</keyword>
<dbReference type="GO" id="GO:0006351">
    <property type="term" value="P:DNA-templated transcription"/>
    <property type="evidence" value="ECO:0007669"/>
    <property type="project" value="InterPro"/>
</dbReference>
<evidence type="ECO:0000256" key="7">
    <source>
        <dbReference type="RuleBase" id="RU364050"/>
    </source>
</evidence>
<keyword evidence="3 7" id="KW-0808">Transferase</keyword>
<comment type="similarity">
    <text evidence="1">Belongs to the totiviridae RNA-directed RNA polymerase family.</text>
</comment>
<evidence type="ECO:0000256" key="6">
    <source>
        <dbReference type="ARBA" id="ARBA00048744"/>
    </source>
</evidence>
<dbReference type="InterPro" id="IPR043502">
    <property type="entry name" value="DNA/RNA_pol_sf"/>
</dbReference>
<sequence>MTKDEVPLLLALSGVDFALGSSESADYALVKVTDRAHSGPPTVSYVNVRGEVVIALKVGFDEQTYIYALTKYVVGTMKKTRVTVGATMLCDRPLIIYNSDSPDLALEEEFCYGKITAHRGLLEKIVRAGVQMKKGEKISPIHTWERASVTGNHHTLIRPEEAVASARGKSRLLLVAKVLGRLVHYPGTEAFASGVLLWAACADERLVELVAGSKLLWSSTRVEDWLSCAKKLVASVKSHHHYGVLPLNQLFELQVLANRGVGKVSWADERDHRVRPNTVRLEPGAVRKAAAKIFLQGKGSNFRFRRESWKGYWSRRWANTPAGSVHSQHKEDEQFISKERTERNKQYTVVKMPEVDIDYFTKRRPEIVAWPSTKYEWGKERAIYGTDLTSYVLTDFCMPAVEESLGANFPVGSRANEEYVSRRVQLAGAAGIGLCFDYEDFNSQHSLQSMSEVVEAFSDVFRHLMSPDQRKAMDWVAMSVLRQTVMDRENGEYSLRGTLLSGWRLTTLVNTVLNRVYLQAAGCTDLMHDSVHNGDDVLAYVRDMEKVGKVMARARAFGIRAQPAKCSAGSVEEFLRVDRAAEDSNGAQYLTRACATAVHARTESSEPESYLSAVESQRIRLLELG</sequence>
<dbReference type="GO" id="GO:0003968">
    <property type="term" value="F:RNA-directed RNA polymerase activity"/>
    <property type="evidence" value="ECO:0007669"/>
    <property type="project" value="UniProtKB-KW"/>
</dbReference>
<accession>A0A141NWH7</accession>
<evidence type="ECO:0000256" key="3">
    <source>
        <dbReference type="ARBA" id="ARBA00022679"/>
    </source>
</evidence>
<dbReference type="InterPro" id="IPR001795">
    <property type="entry name" value="RNA-dir_pol_luteovirus"/>
</dbReference>
<dbReference type="EC" id="2.7.7.48" evidence="7"/>
<evidence type="ECO:0000313" key="8">
    <source>
        <dbReference type="EMBL" id="AMB17471.1"/>
    </source>
</evidence>
<keyword evidence="5 7" id="KW-0547">Nucleotide-binding</keyword>
<dbReference type="GO" id="GO:0003723">
    <property type="term" value="F:RNA binding"/>
    <property type="evidence" value="ECO:0007669"/>
    <property type="project" value="InterPro"/>
</dbReference>
<dbReference type="EMBL" id="KT455454">
    <property type="protein sequence ID" value="AMB17471.1"/>
    <property type="molecule type" value="Genomic_RNA"/>
</dbReference>
<feature type="non-terminal residue" evidence="8">
    <location>
        <position position="625"/>
    </location>
</feature>
<dbReference type="GO" id="GO:0000166">
    <property type="term" value="F:nucleotide binding"/>
    <property type="evidence" value="ECO:0007669"/>
    <property type="project" value="UniProtKB-KW"/>
</dbReference>
<comment type="catalytic activity">
    <reaction evidence="6 7">
        <text>RNA(n) + a ribonucleoside 5'-triphosphate = RNA(n+1) + diphosphate</text>
        <dbReference type="Rhea" id="RHEA:21248"/>
        <dbReference type="Rhea" id="RHEA-COMP:14527"/>
        <dbReference type="Rhea" id="RHEA-COMP:17342"/>
        <dbReference type="ChEBI" id="CHEBI:33019"/>
        <dbReference type="ChEBI" id="CHEBI:61557"/>
        <dbReference type="ChEBI" id="CHEBI:140395"/>
        <dbReference type="EC" id="2.7.7.48"/>
    </reaction>
</comment>
<dbReference type="SUPFAM" id="SSF56672">
    <property type="entry name" value="DNA/RNA polymerases"/>
    <property type="match status" value="1"/>
</dbReference>
<keyword evidence="2 7" id="KW-0696">RNA-directed RNA polymerase</keyword>
<name>A0A141NWH7_9VIRU</name>
<keyword evidence="7" id="KW-0693">Viral RNA replication</keyword>
<protein>
    <recommendedName>
        <fullName evidence="7">RNA-directed RNA polymerase</fullName>
        <ecNumber evidence="7">2.7.7.48</ecNumber>
    </recommendedName>
</protein>
<evidence type="ECO:0000256" key="4">
    <source>
        <dbReference type="ARBA" id="ARBA00022695"/>
    </source>
</evidence>
<proteinExistence type="inferred from homology"/>
<evidence type="ECO:0000256" key="2">
    <source>
        <dbReference type="ARBA" id="ARBA00022484"/>
    </source>
</evidence>
<organism evidence="8">
    <name type="scientific">Delisea pulchra totivirus IndA</name>
    <dbReference type="NCBI Taxonomy" id="1778194"/>
    <lineage>
        <taxon>Viruses</taxon>
        <taxon>Riboviria</taxon>
        <taxon>Orthornavirae</taxon>
        <taxon>Duplornaviricota</taxon>
        <taxon>Chrymotiviricetes</taxon>
        <taxon>Ghabrivirales</taxon>
        <taxon>Totiviridae</taxon>
    </lineage>
</organism>
<dbReference type="Pfam" id="PF02123">
    <property type="entry name" value="RdRP_4"/>
    <property type="match status" value="1"/>
</dbReference>
<evidence type="ECO:0000256" key="5">
    <source>
        <dbReference type="ARBA" id="ARBA00022741"/>
    </source>
</evidence>
<reference evidence="8" key="1">
    <citation type="journal article" date="2016" name="Front. Microbiol.">
        <title>Expanding our Understanding of the Seaweed Holobiont: RNA Viruses of the Red Alga Delisea pulchra.</title>
        <authorList>
            <person name="Lachnit T."/>
            <person name="Thomas T."/>
            <person name="Steinberg P."/>
        </authorList>
    </citation>
    <scope>NUCLEOTIDE SEQUENCE</scope>
    <source>
        <strain evidence="8">IndA_6</strain>
    </source>
</reference>
<evidence type="ECO:0000256" key="1">
    <source>
        <dbReference type="ARBA" id="ARBA00010455"/>
    </source>
</evidence>